<feature type="non-terminal residue" evidence="13">
    <location>
        <position position="263"/>
    </location>
</feature>
<organism evidence="13">
    <name type="scientific">marine sediment metagenome</name>
    <dbReference type="NCBI Taxonomy" id="412755"/>
    <lineage>
        <taxon>unclassified sequences</taxon>
        <taxon>metagenomes</taxon>
        <taxon>ecological metagenomes</taxon>
    </lineage>
</organism>
<dbReference type="Pfam" id="PF14849">
    <property type="entry name" value="YidC_periplas"/>
    <property type="match status" value="1"/>
</dbReference>
<comment type="caution">
    <text evidence="13">The sequence shown here is derived from an EMBL/GenBank/DDBJ whole genome shotgun (WGS) entry which is preliminary data.</text>
</comment>
<dbReference type="InterPro" id="IPR028053">
    <property type="entry name" value="Membr_insert_YidC_N"/>
</dbReference>
<evidence type="ECO:0000256" key="9">
    <source>
        <dbReference type="ARBA" id="ARBA00033342"/>
    </source>
</evidence>
<dbReference type="Gene3D" id="2.70.98.90">
    <property type="match status" value="1"/>
</dbReference>
<protein>
    <recommendedName>
        <fullName evidence="3">Membrane protein insertase YidC</fullName>
    </recommendedName>
    <alternativeName>
        <fullName evidence="9">Foldase YidC</fullName>
    </alternativeName>
    <alternativeName>
        <fullName evidence="8">Membrane integrase YidC</fullName>
    </alternativeName>
</protein>
<feature type="domain" description="Membrane insertase YidC/Oxa/ALB C-terminal" evidence="11">
    <location>
        <begin position="206"/>
        <end position="263"/>
    </location>
</feature>
<evidence type="ECO:0000256" key="3">
    <source>
        <dbReference type="ARBA" id="ARBA00015325"/>
    </source>
</evidence>
<feature type="transmembrane region" description="Helical" evidence="10">
    <location>
        <begin position="174"/>
        <end position="196"/>
    </location>
</feature>
<evidence type="ECO:0000256" key="10">
    <source>
        <dbReference type="SAM" id="Phobius"/>
    </source>
</evidence>
<reference evidence="13" key="1">
    <citation type="journal article" date="2014" name="Front. Microbiol.">
        <title>High frequency of phylogenetically diverse reductive dehalogenase-homologous genes in deep subseafloor sedimentary metagenomes.</title>
        <authorList>
            <person name="Kawai M."/>
            <person name="Futagami T."/>
            <person name="Toyoda A."/>
            <person name="Takaki Y."/>
            <person name="Nishi S."/>
            <person name="Hori S."/>
            <person name="Arai W."/>
            <person name="Tsubouchi T."/>
            <person name="Morono Y."/>
            <person name="Uchiyama I."/>
            <person name="Ito T."/>
            <person name="Fujiyama A."/>
            <person name="Inagaki F."/>
            <person name="Takami H."/>
        </authorList>
    </citation>
    <scope>NUCLEOTIDE SEQUENCE</scope>
    <source>
        <strain evidence="13">Expedition CK06-06</strain>
    </source>
</reference>
<evidence type="ECO:0000256" key="5">
    <source>
        <dbReference type="ARBA" id="ARBA00022475"/>
    </source>
</evidence>
<evidence type="ECO:0000256" key="7">
    <source>
        <dbReference type="ARBA" id="ARBA00023186"/>
    </source>
</evidence>
<evidence type="ECO:0000313" key="13">
    <source>
        <dbReference type="EMBL" id="GAG07992.1"/>
    </source>
</evidence>
<keyword evidence="10" id="KW-0472">Membrane</keyword>
<dbReference type="InterPro" id="IPR028055">
    <property type="entry name" value="YidC/Oxa/ALB_C"/>
</dbReference>
<evidence type="ECO:0000259" key="12">
    <source>
        <dbReference type="Pfam" id="PF14849"/>
    </source>
</evidence>
<feature type="non-terminal residue" evidence="13">
    <location>
        <position position="1"/>
    </location>
</feature>
<proteinExistence type="inferred from homology"/>
<evidence type="ECO:0000256" key="2">
    <source>
        <dbReference type="ARBA" id="ARBA00010527"/>
    </source>
</evidence>
<evidence type="ECO:0000256" key="4">
    <source>
        <dbReference type="ARBA" id="ARBA00022448"/>
    </source>
</evidence>
<keyword evidence="7" id="KW-0143">Chaperone</keyword>
<sequence>GLRVERIYRIDPFRYDMQMEVFVSGVSNYRGDHHICVSWDRGIPDLETHTKTEKATKAAVALLAEELVKHGFGGGRFGCGCGGGAASKGGAHSYEGILRWAGVRGKYFGAILVPEQEMQAVMVARSEPSRGEVGMRLVLPMEYEGASLYRFTVFAGPIDYTILKELDGRLQRDVIRLVDFGMAIIAPISKGAYWFLNTVHSVVPNYGLVIIILAIFVRLIFHPLNVKALQSQRRMQALKPELDALNAKYKDKPEIRTKKMMEL</sequence>
<accession>X0V9J2</accession>
<dbReference type="AlphaFoldDB" id="X0V9J2"/>
<feature type="domain" description="Membrane insertase YidC N-terminal" evidence="12">
    <location>
        <begin position="1"/>
        <end position="183"/>
    </location>
</feature>
<comment type="subcellular location">
    <subcellularLocation>
        <location evidence="1">Cell membrane</location>
        <topology evidence="1">Multi-pass membrane protein</topology>
    </subcellularLocation>
</comment>
<keyword evidence="10" id="KW-1133">Transmembrane helix</keyword>
<keyword evidence="10" id="KW-0812">Transmembrane</keyword>
<keyword evidence="5" id="KW-1003">Cell membrane</keyword>
<gene>
    <name evidence="13" type="ORF">S01H1_46443</name>
</gene>
<dbReference type="Pfam" id="PF02096">
    <property type="entry name" value="60KD_IMP"/>
    <property type="match status" value="1"/>
</dbReference>
<keyword evidence="4" id="KW-0813">Transport</keyword>
<evidence type="ECO:0000256" key="6">
    <source>
        <dbReference type="ARBA" id="ARBA00022927"/>
    </source>
</evidence>
<feature type="transmembrane region" description="Helical" evidence="10">
    <location>
        <begin position="202"/>
        <end position="221"/>
    </location>
</feature>
<dbReference type="GO" id="GO:0005886">
    <property type="term" value="C:plasma membrane"/>
    <property type="evidence" value="ECO:0007669"/>
    <property type="project" value="UniProtKB-SubCell"/>
</dbReference>
<dbReference type="InterPro" id="IPR038221">
    <property type="entry name" value="YidC_periplasmic_sf"/>
</dbReference>
<name>X0V9J2_9ZZZZ</name>
<evidence type="ECO:0000256" key="8">
    <source>
        <dbReference type="ARBA" id="ARBA00033245"/>
    </source>
</evidence>
<dbReference type="EMBL" id="BARS01029740">
    <property type="protein sequence ID" value="GAG07992.1"/>
    <property type="molecule type" value="Genomic_DNA"/>
</dbReference>
<keyword evidence="6" id="KW-0653">Protein transport</keyword>
<dbReference type="GO" id="GO:0015031">
    <property type="term" value="P:protein transport"/>
    <property type="evidence" value="ECO:0007669"/>
    <property type="project" value="UniProtKB-KW"/>
</dbReference>
<evidence type="ECO:0000259" key="11">
    <source>
        <dbReference type="Pfam" id="PF02096"/>
    </source>
</evidence>
<comment type="similarity">
    <text evidence="2">Belongs to the OXA1/ALB3/YidC family. Type 1 subfamily.</text>
</comment>
<evidence type="ECO:0000256" key="1">
    <source>
        <dbReference type="ARBA" id="ARBA00004651"/>
    </source>
</evidence>